<organism evidence="2 3">
    <name type="scientific">Massilia aquatica</name>
    <dbReference type="NCBI Taxonomy" id="2609000"/>
    <lineage>
        <taxon>Bacteria</taxon>
        <taxon>Pseudomonadati</taxon>
        <taxon>Pseudomonadota</taxon>
        <taxon>Betaproteobacteria</taxon>
        <taxon>Burkholderiales</taxon>
        <taxon>Oxalobacteraceae</taxon>
        <taxon>Telluria group</taxon>
        <taxon>Massilia</taxon>
    </lineage>
</organism>
<dbReference type="Proteomes" id="UP000819052">
    <property type="component" value="Unassembled WGS sequence"/>
</dbReference>
<comment type="caution">
    <text evidence="2">The sequence shown here is derived from an EMBL/GenBank/DDBJ whole genome shotgun (WGS) entry which is preliminary data.</text>
</comment>
<dbReference type="EMBL" id="VVIW01000003">
    <property type="protein sequence ID" value="NHZ39853.1"/>
    <property type="molecule type" value="Genomic_DNA"/>
</dbReference>
<sequence>MKRIDPKSWQLRFHLYFDHINAEAKSYLSYILGLMHSSEAVPVRFGAAQYSLAVCTPGRGEHGDKTGPATGTGRAGSAPKDALCGASFSPHELLQQYDIVRQEDCHEPT</sequence>
<dbReference type="RefSeq" id="WP_167075725.1">
    <property type="nucleotide sequence ID" value="NZ_VVIW01000003.1"/>
</dbReference>
<evidence type="ECO:0000313" key="2">
    <source>
        <dbReference type="EMBL" id="NHZ39853.1"/>
    </source>
</evidence>
<proteinExistence type="predicted"/>
<evidence type="ECO:0000256" key="1">
    <source>
        <dbReference type="SAM" id="MobiDB-lite"/>
    </source>
</evidence>
<name>A0ABX0LYB1_9BURK</name>
<gene>
    <name evidence="2" type="ORF">F1609_06720</name>
</gene>
<keyword evidence="3" id="KW-1185">Reference proteome</keyword>
<feature type="region of interest" description="Disordered" evidence="1">
    <location>
        <begin position="58"/>
        <end position="79"/>
    </location>
</feature>
<evidence type="ECO:0000313" key="3">
    <source>
        <dbReference type="Proteomes" id="UP000819052"/>
    </source>
</evidence>
<protein>
    <submittedName>
        <fullName evidence="2">Uncharacterized protein</fullName>
    </submittedName>
</protein>
<reference evidence="2 3" key="1">
    <citation type="submission" date="2019-09" db="EMBL/GenBank/DDBJ databases">
        <title>Taxonomy of Antarctic Massilia spp.: description of Massilia rubra sp. nov., Massilia aquatica sp. nov., Massilia mucilaginosa sp. nov., Massilia frigida sp. nov. isolated from streams, lakes and regoliths.</title>
        <authorList>
            <person name="Holochova P."/>
            <person name="Sedlacek I."/>
            <person name="Kralova S."/>
            <person name="Maslanova I."/>
            <person name="Busse H.-J."/>
            <person name="Stankova E."/>
            <person name="Vrbovska V."/>
            <person name="Kovarovic V."/>
            <person name="Bartak M."/>
            <person name="Svec P."/>
            <person name="Pantucek R."/>
        </authorList>
    </citation>
    <scope>NUCLEOTIDE SEQUENCE [LARGE SCALE GENOMIC DNA]</scope>
    <source>
        <strain evidence="2 3">CCM 8693</strain>
    </source>
</reference>
<accession>A0ABX0LYB1</accession>